<sequence length="262" mass="29512">MSKVKLTKDNIIKLLSSNAEIEFEEEQNQSTFQFDTFFDANVEKLKNMTVMSCLTFLKNRQSIMKVVKQADFTFNGITIKKSKPKIEPKDMTFRRLDAMIRAKMIEFTAKDEALEIIKVKISSHPLVMAYSLDVNDAKSARIACLLGGSLPLLASIPHYEAICLVLAVYQDAKSQELGIDQKKYDTKEAIGKVCTVLKSKGYVMDNDQLEKAKMYAQILSKCDPKLKGDMAMNHYEAGLKQIYEIFGVSGSKKASTSKVFEI</sequence>
<comment type="subcellular location">
    <subcellularLocation>
        <location evidence="1 11">Virion</location>
    </subcellularLocation>
</comment>
<dbReference type="EMBL" id="KX698422">
    <property type="protein sequence ID" value="AQQ12827.1"/>
    <property type="molecule type" value="Genomic_RNA"/>
</dbReference>
<comment type="function">
    <text evidence="11">Encapsidates the RNA.</text>
</comment>
<comment type="similarity">
    <text evidence="2 11">Belongs to the tospovirus nucleocapsid protein family.</text>
</comment>
<evidence type="ECO:0000313" key="12">
    <source>
        <dbReference type="EMBL" id="ABX72231.1"/>
    </source>
</evidence>
<dbReference type="PIRSF" id="PIRSF003948">
    <property type="entry name" value="N_TospoV"/>
    <property type="match status" value="1"/>
</dbReference>
<evidence type="ECO:0000313" key="14">
    <source>
        <dbReference type="Proteomes" id="UP000203360"/>
    </source>
</evidence>
<protein>
    <recommendedName>
        <fullName evidence="3 11">Nucleoprotein</fullName>
    </recommendedName>
    <alternativeName>
        <fullName evidence="10 11">Nucleocapsid protein</fullName>
    </alternativeName>
</protein>
<evidence type="ECO:0000256" key="2">
    <source>
        <dbReference type="ARBA" id="ARBA00008119"/>
    </source>
</evidence>
<keyword evidence="14" id="KW-1185">Reference proteome</keyword>
<evidence type="ECO:0000256" key="7">
    <source>
        <dbReference type="ARBA" id="ARBA00022884"/>
    </source>
</evidence>
<evidence type="ECO:0000313" key="13">
    <source>
        <dbReference type="EMBL" id="AQQ12827.1"/>
    </source>
</evidence>
<keyword evidence="4" id="KW-1139">Helical capsid protein</keyword>
<dbReference type="EMBL" id="EU275149">
    <property type="protein sequence ID" value="ABX72231.1"/>
    <property type="molecule type" value="Genomic_RNA"/>
</dbReference>
<evidence type="ECO:0000256" key="5">
    <source>
        <dbReference type="ARBA" id="ARBA00022561"/>
    </source>
</evidence>
<proteinExistence type="inferred from homology"/>
<organism evidence="12">
    <name type="scientific">melon severe mosaic virus</name>
    <dbReference type="NCBI Taxonomy" id="485724"/>
    <lineage>
        <taxon>Viruses</taxon>
        <taxon>Riboviria</taxon>
        <taxon>Orthornavirae</taxon>
        <taxon>Negarnaviricota</taxon>
        <taxon>Polyploviricotina</taxon>
        <taxon>Bunyaviricetes</taxon>
        <taxon>Elliovirales</taxon>
        <taxon>Tospoviridae</taxon>
        <taxon>Orthotospovirus</taxon>
        <taxon>Orthotospovirus melotessellati</taxon>
    </lineage>
</organism>
<dbReference type="GeneID" id="31079625"/>
<dbReference type="KEGG" id="vg:31079625"/>
<keyword evidence="8 11" id="KW-0543">Viral nucleoprotein</keyword>
<dbReference type="GO" id="GO:0019029">
    <property type="term" value="C:helical viral capsid"/>
    <property type="evidence" value="ECO:0007669"/>
    <property type="project" value="UniProtKB-KW"/>
</dbReference>
<keyword evidence="5" id="KW-0167">Capsid protein</keyword>
<keyword evidence="7 11" id="KW-0694">RNA-binding</keyword>
<accession>A9QW69</accession>
<dbReference type="InterPro" id="IPR002517">
    <property type="entry name" value="Tospo_nucleocap"/>
</dbReference>
<dbReference type="GO" id="GO:0003723">
    <property type="term" value="F:RNA binding"/>
    <property type="evidence" value="ECO:0007669"/>
    <property type="project" value="UniProtKB-KW"/>
</dbReference>
<name>A9QW69_9VIRU</name>
<dbReference type="Proteomes" id="UP000203360">
    <property type="component" value="Genome"/>
</dbReference>
<dbReference type="RefSeq" id="YP_009346014.1">
    <property type="nucleotide sequence ID" value="NC_033832.1"/>
</dbReference>
<dbReference type="Pfam" id="PF01533">
    <property type="entry name" value="Tospo_nucleocap"/>
    <property type="match status" value="1"/>
</dbReference>
<dbReference type="GO" id="GO:0019013">
    <property type="term" value="C:viral nucleocapsid"/>
    <property type="evidence" value="ECO:0007669"/>
    <property type="project" value="UniProtKB-KW"/>
</dbReference>
<evidence type="ECO:0000256" key="10">
    <source>
        <dbReference type="ARBA" id="ARBA00033344"/>
    </source>
</evidence>
<dbReference type="GO" id="GO:1990904">
    <property type="term" value="C:ribonucleoprotein complex"/>
    <property type="evidence" value="ECO:0007669"/>
    <property type="project" value="UniProtKB-KW"/>
</dbReference>
<evidence type="ECO:0000256" key="11">
    <source>
        <dbReference type="PIRNR" id="PIRNR003948"/>
    </source>
</evidence>
<evidence type="ECO:0000256" key="8">
    <source>
        <dbReference type="ARBA" id="ARBA00023086"/>
    </source>
</evidence>
<dbReference type="OrthoDB" id="8117at10239"/>
<keyword evidence="6 11" id="KW-0946">Virion</keyword>
<evidence type="ECO:0000256" key="3">
    <source>
        <dbReference type="ARBA" id="ARBA00014389"/>
    </source>
</evidence>
<evidence type="ECO:0000256" key="4">
    <source>
        <dbReference type="ARBA" id="ARBA00022497"/>
    </source>
</evidence>
<dbReference type="SMR" id="A9QW69"/>
<reference evidence="12" key="1">
    <citation type="submission" date="2007-11" db="EMBL/GenBank/DDBJ databases">
        <title>Characterization of a new tospovirus species infecting melon in Mexico.</title>
        <authorList>
            <person name="Turina M."/>
            <person name="Ciuffo M."/>
            <person name="Kurowski C."/>
            <person name="Vivoda E."/>
            <person name="Copes B."/>
        </authorList>
    </citation>
    <scope>NUCLEOTIDE SEQUENCE</scope>
    <source>
        <strain evidence="12">VE440</strain>
    </source>
</reference>
<reference evidence="13 14" key="2">
    <citation type="journal article" date="2017" name="Arch. Virol.">
        <title>Full-length genome sequence of the tospovirus melon severe mosaic virus.</title>
        <authorList>
            <person name="Ciuffo M."/>
            <person name="Nerva L."/>
            <person name="Turina M."/>
        </authorList>
    </citation>
    <scope>NUCLEOTIDE SEQUENCE [LARGE SCALE GENOMIC DNA]</scope>
    <source>
        <strain evidence="13">VE440-A</strain>
    </source>
</reference>
<keyword evidence="9 11" id="KW-0687">Ribonucleoprotein</keyword>
<evidence type="ECO:0000256" key="6">
    <source>
        <dbReference type="ARBA" id="ARBA00022844"/>
    </source>
</evidence>
<evidence type="ECO:0000256" key="9">
    <source>
        <dbReference type="ARBA" id="ARBA00023274"/>
    </source>
</evidence>
<evidence type="ECO:0000256" key="1">
    <source>
        <dbReference type="ARBA" id="ARBA00004328"/>
    </source>
</evidence>